<evidence type="ECO:0000256" key="2">
    <source>
        <dbReference type="ARBA" id="ARBA00022801"/>
    </source>
</evidence>
<dbReference type="Pfam" id="PF00395">
    <property type="entry name" value="SLH"/>
    <property type="match status" value="2"/>
</dbReference>
<dbReference type="InterPro" id="IPR001119">
    <property type="entry name" value="SLH_dom"/>
</dbReference>
<dbReference type="Proteomes" id="UP000220621">
    <property type="component" value="Unassembled WGS sequence"/>
</dbReference>
<dbReference type="SUPFAM" id="SSF53187">
    <property type="entry name" value="Zn-dependent exopeptidases"/>
    <property type="match status" value="1"/>
</dbReference>
<reference evidence="4 5" key="1">
    <citation type="submission" date="2017-09" db="EMBL/GenBank/DDBJ databases">
        <title>Large-scale bioinformatics analysis of Bacillus genomes uncovers conserved roles of natural products in bacterial physiology.</title>
        <authorList>
            <consortium name="Agbiome Team Llc"/>
            <person name="Bleich R.M."/>
            <person name="Grubbs K.J."/>
            <person name="Santa Maria K.C."/>
            <person name="Allen S.E."/>
            <person name="Farag S."/>
            <person name="Shank E.A."/>
            <person name="Bowers A."/>
        </authorList>
    </citation>
    <scope>NUCLEOTIDE SEQUENCE [LARGE SCALE GENOMIC DNA]</scope>
    <source>
        <strain evidence="4 5">AFS010764</strain>
    </source>
</reference>
<dbReference type="Pfam" id="PF01520">
    <property type="entry name" value="Amidase_3"/>
    <property type="match status" value="1"/>
</dbReference>
<feature type="domain" description="SLH" evidence="3">
    <location>
        <begin position="148"/>
        <end position="210"/>
    </location>
</feature>
<dbReference type="GO" id="GO:0030288">
    <property type="term" value="C:outer membrane-bounded periplasmic space"/>
    <property type="evidence" value="ECO:0007669"/>
    <property type="project" value="TreeGrafter"/>
</dbReference>
<keyword evidence="1" id="KW-0732">Signal</keyword>
<proteinExistence type="predicted"/>
<dbReference type="GO" id="GO:0008745">
    <property type="term" value="F:N-acetylmuramoyl-L-alanine amidase activity"/>
    <property type="evidence" value="ECO:0007669"/>
    <property type="project" value="InterPro"/>
</dbReference>
<organism evidence="4 5">
    <name type="scientific">Bacillus wiedmannii</name>
    <dbReference type="NCBI Taxonomy" id="1890302"/>
    <lineage>
        <taxon>Bacteria</taxon>
        <taxon>Bacillati</taxon>
        <taxon>Bacillota</taxon>
        <taxon>Bacilli</taxon>
        <taxon>Bacillales</taxon>
        <taxon>Bacillaceae</taxon>
        <taxon>Bacillus</taxon>
        <taxon>Bacillus cereus group</taxon>
    </lineage>
</organism>
<dbReference type="CDD" id="cd02696">
    <property type="entry name" value="MurNAc-LAA"/>
    <property type="match status" value="1"/>
</dbReference>
<accession>A0A1A9PNV6</accession>
<evidence type="ECO:0000313" key="4">
    <source>
        <dbReference type="EMBL" id="PEM42475.1"/>
    </source>
</evidence>
<comment type="caution">
    <text evidence="4">The sequence shown here is derived from an EMBL/GenBank/DDBJ whole genome shotgun (WGS) entry which is preliminary data.</text>
</comment>
<dbReference type="AlphaFoldDB" id="A0A1A9PNV6"/>
<dbReference type="InterPro" id="IPR050695">
    <property type="entry name" value="N-acetylmuramoyl_amidase_3"/>
</dbReference>
<dbReference type="InterPro" id="IPR002508">
    <property type="entry name" value="MurNAc-LAA_cat"/>
</dbReference>
<dbReference type="GO" id="GO:0009253">
    <property type="term" value="P:peptidoglycan catabolic process"/>
    <property type="evidence" value="ECO:0007669"/>
    <property type="project" value="InterPro"/>
</dbReference>
<gene>
    <name evidence="4" type="ORF">CN611_30940</name>
</gene>
<name>A0A1A9PNV6_9BACI</name>
<sequence>MKNRIIAAGLIAASILTYSSSSFAQTKKFPDVVAKHWAEDSIYYLVDKGAVTGNDKGMFEPGKEITRAEAATMMAKILNLPIDKNAKPSFGDSQNDWYTPFIAAVEKAGVVKGKGPGVFDPTGKIDRVSMASLLVEAYKLESKVNGTPATKFKDLETLNWGKEKANILVELGISLGTGEKWEPKKTVTKAEAAQFIAKADSLKVGNPLVEKVVIIDPGHGGFDPGNPGQGVEESGIVFDTSLRLQKLLEKNTPLKALLTREENGNPGSNKNESLANRVKFGQENNGDIFVSIHANSSENHDGHGTETYYYKKSKRGEETQIEKDSEVLAKKIQKRVVEALHTRDRTIKDNHSFYVVNNNTVPAVLTELAFIDNNIDNGKLADESGRQIAAEAVYAGILDYYEWKGFDVSKYRLAK</sequence>
<dbReference type="Gene3D" id="3.40.630.40">
    <property type="entry name" value="Zn-dependent exopeptidases"/>
    <property type="match status" value="1"/>
</dbReference>
<feature type="domain" description="SLH" evidence="3">
    <location>
        <begin position="89"/>
        <end position="146"/>
    </location>
</feature>
<evidence type="ECO:0000313" key="5">
    <source>
        <dbReference type="Proteomes" id="UP000220621"/>
    </source>
</evidence>
<protein>
    <submittedName>
        <fullName evidence="4">N-acetylmuramoyl-L-alanine amidase</fullName>
    </submittedName>
</protein>
<dbReference type="RefSeq" id="WP_064476461.1">
    <property type="nucleotide sequence ID" value="NZ_JAKGBO010000003.1"/>
</dbReference>
<keyword evidence="2" id="KW-0378">Hydrolase</keyword>
<dbReference type="PANTHER" id="PTHR30404:SF0">
    <property type="entry name" value="N-ACETYLMURAMOYL-L-ALANINE AMIDASE AMIC"/>
    <property type="match status" value="1"/>
</dbReference>
<evidence type="ECO:0000256" key="1">
    <source>
        <dbReference type="ARBA" id="ARBA00022729"/>
    </source>
</evidence>
<dbReference type="SMART" id="SM00646">
    <property type="entry name" value="Ami_3"/>
    <property type="match status" value="1"/>
</dbReference>
<feature type="domain" description="SLH" evidence="3">
    <location>
        <begin position="25"/>
        <end position="88"/>
    </location>
</feature>
<dbReference type="PROSITE" id="PS51272">
    <property type="entry name" value="SLH"/>
    <property type="match status" value="3"/>
</dbReference>
<dbReference type="PANTHER" id="PTHR30404">
    <property type="entry name" value="N-ACETYLMURAMOYL-L-ALANINE AMIDASE"/>
    <property type="match status" value="1"/>
</dbReference>
<evidence type="ECO:0000259" key="3">
    <source>
        <dbReference type="PROSITE" id="PS51272"/>
    </source>
</evidence>
<dbReference type="EMBL" id="NUDL01000175">
    <property type="protein sequence ID" value="PEM42475.1"/>
    <property type="molecule type" value="Genomic_DNA"/>
</dbReference>